<dbReference type="InterPro" id="IPR023606">
    <property type="entry name" value="CoA-Trfase_III_dom_1_sf"/>
</dbReference>
<evidence type="ECO:0000256" key="1">
    <source>
        <dbReference type="SAM" id="MobiDB-lite"/>
    </source>
</evidence>
<gene>
    <name evidence="2" type="ORF">GCM10011395_35450</name>
</gene>
<accession>A0ABQ1H8M9</accession>
<dbReference type="Pfam" id="PF02515">
    <property type="entry name" value="CoA_transf_3"/>
    <property type="match status" value="1"/>
</dbReference>
<dbReference type="EMBL" id="BMDW01000038">
    <property type="protein sequence ID" value="GGA62080.1"/>
    <property type="molecule type" value="Genomic_DNA"/>
</dbReference>
<dbReference type="PANTHER" id="PTHR48228:SF5">
    <property type="entry name" value="ALPHA-METHYLACYL-COA RACEMASE"/>
    <property type="match status" value="1"/>
</dbReference>
<feature type="region of interest" description="Disordered" evidence="1">
    <location>
        <begin position="332"/>
        <end position="371"/>
    </location>
</feature>
<organism evidence="2 3">
    <name type="scientific">Sphingomonas psychrolutea</name>
    <dbReference type="NCBI Taxonomy" id="1259676"/>
    <lineage>
        <taxon>Bacteria</taxon>
        <taxon>Pseudomonadati</taxon>
        <taxon>Pseudomonadota</taxon>
        <taxon>Alphaproteobacteria</taxon>
        <taxon>Sphingomonadales</taxon>
        <taxon>Sphingomonadaceae</taxon>
        <taxon>Sphingomonas</taxon>
    </lineage>
</organism>
<keyword evidence="2" id="KW-0808">Transferase</keyword>
<keyword evidence="3" id="KW-1185">Reference proteome</keyword>
<proteinExistence type="predicted"/>
<comment type="caution">
    <text evidence="2">The sequence shown here is derived from an EMBL/GenBank/DDBJ whole genome shotgun (WGS) entry which is preliminary data.</text>
</comment>
<evidence type="ECO:0000313" key="3">
    <source>
        <dbReference type="Proteomes" id="UP000618591"/>
    </source>
</evidence>
<dbReference type="Gene3D" id="3.40.50.10540">
    <property type="entry name" value="Crotonobetainyl-coa:carnitine coa-transferase, domain 1"/>
    <property type="match status" value="1"/>
</dbReference>
<dbReference type="Gene3D" id="3.30.1540.10">
    <property type="entry name" value="formyl-coa transferase, domain 3"/>
    <property type="match status" value="1"/>
</dbReference>
<evidence type="ECO:0000313" key="2">
    <source>
        <dbReference type="EMBL" id="GGA62080.1"/>
    </source>
</evidence>
<sequence>MSGPLAGIRVVEFAGLGPTPFAAMMLADLGAEVLRIDRHRAEAFGGGDERDDFLNRGRPSIATDLKSAEGKALAITAASRADILIEGFRPGVMERLGLGPDPMLAANPRLIYARMTGWGQSGPMTHKAGHDINYLSMTGGLSLIGPFDGPPVPPINYVANFGGGGMLLVVGALAALVERGVSGRGQIVDAAMVDGASLLATQIFAWTAMGRWRPGRGGNLLDGSAYFYRCYRTADDKFVAVGALEPQFHAELIRGVGLDPADFADHLDPACWPHRNAQLEAIFATRDRAAWIAHFAAFDACLSPVLSPEEATRHPANVARGVHVTVAGALQPAPAPRFDRTPSALPTPPVRSGEGGAERLRAWGIAPAKSR</sequence>
<dbReference type="GO" id="GO:0016740">
    <property type="term" value="F:transferase activity"/>
    <property type="evidence" value="ECO:0007669"/>
    <property type="project" value="UniProtKB-KW"/>
</dbReference>
<protein>
    <submittedName>
        <fullName evidence="2">CoA transferase</fullName>
    </submittedName>
</protein>
<dbReference type="InterPro" id="IPR050509">
    <property type="entry name" value="CoA-transferase_III"/>
</dbReference>
<dbReference type="Proteomes" id="UP000618591">
    <property type="component" value="Unassembled WGS sequence"/>
</dbReference>
<dbReference type="PANTHER" id="PTHR48228">
    <property type="entry name" value="SUCCINYL-COA--D-CITRAMALATE COA-TRANSFERASE"/>
    <property type="match status" value="1"/>
</dbReference>
<dbReference type="InterPro" id="IPR003673">
    <property type="entry name" value="CoA-Trfase_fam_III"/>
</dbReference>
<dbReference type="InterPro" id="IPR044855">
    <property type="entry name" value="CoA-Trfase_III_dom3_sf"/>
</dbReference>
<reference evidence="3" key="1">
    <citation type="journal article" date="2019" name="Int. J. Syst. Evol. Microbiol.">
        <title>The Global Catalogue of Microorganisms (GCM) 10K type strain sequencing project: providing services to taxonomists for standard genome sequencing and annotation.</title>
        <authorList>
            <consortium name="The Broad Institute Genomics Platform"/>
            <consortium name="The Broad Institute Genome Sequencing Center for Infectious Disease"/>
            <person name="Wu L."/>
            <person name="Ma J."/>
        </authorList>
    </citation>
    <scope>NUCLEOTIDE SEQUENCE [LARGE SCALE GENOMIC DNA]</scope>
    <source>
        <strain evidence="3">CGMCC 1.10106</strain>
    </source>
</reference>
<name>A0ABQ1H8M9_9SPHN</name>
<dbReference type="SUPFAM" id="SSF89796">
    <property type="entry name" value="CoA-transferase family III (CaiB/BaiF)"/>
    <property type="match status" value="1"/>
</dbReference>